<dbReference type="Pfam" id="PF13839">
    <property type="entry name" value="PC-Esterase"/>
    <property type="match status" value="1"/>
</dbReference>
<dbReference type="EMBL" id="JABCRI010000003">
    <property type="protein sequence ID" value="KAF8409140.1"/>
    <property type="molecule type" value="Genomic_DNA"/>
</dbReference>
<evidence type="ECO:0000259" key="2">
    <source>
        <dbReference type="Pfam" id="PF13839"/>
    </source>
</evidence>
<dbReference type="OrthoDB" id="630188at2759"/>
<dbReference type="OMA" id="RWDFVEN"/>
<feature type="domain" description="Trichome birefringence-like C-terminal" evidence="2">
    <location>
        <begin position="2"/>
        <end position="206"/>
    </location>
</feature>
<comment type="similarity">
    <text evidence="1">Belongs to the PC-esterase family. TBL subfamily.</text>
</comment>
<dbReference type="Proteomes" id="UP000655225">
    <property type="component" value="Unassembled WGS sequence"/>
</dbReference>
<accession>A0A834ZNZ1</accession>
<dbReference type="InterPro" id="IPR026057">
    <property type="entry name" value="TBL_C"/>
</dbReference>
<proteinExistence type="inferred from homology"/>
<evidence type="ECO:0000313" key="3">
    <source>
        <dbReference type="EMBL" id="KAF8409140.1"/>
    </source>
</evidence>
<evidence type="ECO:0000256" key="1">
    <source>
        <dbReference type="ARBA" id="ARBA00007727"/>
    </source>
</evidence>
<name>A0A834ZNZ1_TETSI</name>
<dbReference type="GO" id="GO:0016413">
    <property type="term" value="F:O-acetyltransferase activity"/>
    <property type="evidence" value="ECO:0007669"/>
    <property type="project" value="InterPro"/>
</dbReference>
<sequence length="211" mass="24172">MQDYDVSLLFSRNAFLVDMIAEEEGVVLKLDSLASNKTWEAMDTLIFNTWHWWLHTGRKQPWKYIQYGNSHLLEDMDRLVAYRKALTTWANWVKSTDTTKTRVFFQGISPDHLKGGDWHEPGKNCSGQTEPLFGSEYPGGPHPAAIVVDEVLSDVKEKVYLLNVTTLSQLRKDGHPSYYVRGHSVLDCSHWCLAGVPDTWNHLLYAALFTQ</sequence>
<dbReference type="PANTHER" id="PTHR32285:SF372">
    <property type="entry name" value="PROTEIN TRICHOME BIREFRINGENCE-LIKE 43"/>
    <property type="match status" value="1"/>
</dbReference>
<dbReference type="AlphaFoldDB" id="A0A834ZNZ1"/>
<reference evidence="3 4" key="1">
    <citation type="submission" date="2020-04" db="EMBL/GenBank/DDBJ databases">
        <title>Plant Genome Project.</title>
        <authorList>
            <person name="Zhang R.-G."/>
        </authorList>
    </citation>
    <scope>NUCLEOTIDE SEQUENCE [LARGE SCALE GENOMIC DNA]</scope>
    <source>
        <strain evidence="3">YNK0</strain>
        <tissue evidence="3">Leaf</tissue>
    </source>
</reference>
<protein>
    <recommendedName>
        <fullName evidence="2">Trichome birefringence-like C-terminal domain-containing protein</fullName>
    </recommendedName>
</protein>
<keyword evidence="4" id="KW-1185">Reference proteome</keyword>
<dbReference type="InterPro" id="IPR029962">
    <property type="entry name" value="TBL"/>
</dbReference>
<dbReference type="GO" id="GO:0005794">
    <property type="term" value="C:Golgi apparatus"/>
    <property type="evidence" value="ECO:0007669"/>
    <property type="project" value="TreeGrafter"/>
</dbReference>
<dbReference type="PANTHER" id="PTHR32285">
    <property type="entry name" value="PROTEIN TRICHOME BIREFRINGENCE-LIKE 9-RELATED"/>
    <property type="match status" value="1"/>
</dbReference>
<comment type="caution">
    <text evidence="3">The sequence shown here is derived from an EMBL/GenBank/DDBJ whole genome shotgun (WGS) entry which is preliminary data.</text>
</comment>
<evidence type="ECO:0000313" key="4">
    <source>
        <dbReference type="Proteomes" id="UP000655225"/>
    </source>
</evidence>
<organism evidence="3 4">
    <name type="scientific">Tetracentron sinense</name>
    <name type="common">Spur-leaf</name>
    <dbReference type="NCBI Taxonomy" id="13715"/>
    <lineage>
        <taxon>Eukaryota</taxon>
        <taxon>Viridiplantae</taxon>
        <taxon>Streptophyta</taxon>
        <taxon>Embryophyta</taxon>
        <taxon>Tracheophyta</taxon>
        <taxon>Spermatophyta</taxon>
        <taxon>Magnoliopsida</taxon>
        <taxon>Trochodendrales</taxon>
        <taxon>Trochodendraceae</taxon>
        <taxon>Tetracentron</taxon>
    </lineage>
</organism>
<gene>
    <name evidence="3" type="ORF">HHK36_005213</name>
</gene>